<protein>
    <submittedName>
        <fullName evidence="1">Uncharacterized protein</fullName>
    </submittedName>
</protein>
<name>A0A392TVM9_9FABA</name>
<organism evidence="1 2">
    <name type="scientific">Trifolium medium</name>
    <dbReference type="NCBI Taxonomy" id="97028"/>
    <lineage>
        <taxon>Eukaryota</taxon>
        <taxon>Viridiplantae</taxon>
        <taxon>Streptophyta</taxon>
        <taxon>Embryophyta</taxon>
        <taxon>Tracheophyta</taxon>
        <taxon>Spermatophyta</taxon>
        <taxon>Magnoliopsida</taxon>
        <taxon>eudicotyledons</taxon>
        <taxon>Gunneridae</taxon>
        <taxon>Pentapetalae</taxon>
        <taxon>rosids</taxon>
        <taxon>fabids</taxon>
        <taxon>Fabales</taxon>
        <taxon>Fabaceae</taxon>
        <taxon>Papilionoideae</taxon>
        <taxon>50 kb inversion clade</taxon>
        <taxon>NPAAA clade</taxon>
        <taxon>Hologalegina</taxon>
        <taxon>IRL clade</taxon>
        <taxon>Trifolieae</taxon>
        <taxon>Trifolium</taxon>
    </lineage>
</organism>
<evidence type="ECO:0000313" key="2">
    <source>
        <dbReference type="Proteomes" id="UP000265520"/>
    </source>
</evidence>
<evidence type="ECO:0000313" key="1">
    <source>
        <dbReference type="EMBL" id="MCI65223.1"/>
    </source>
</evidence>
<reference evidence="1 2" key="1">
    <citation type="journal article" date="2018" name="Front. Plant Sci.">
        <title>Red Clover (Trifolium pratense) and Zigzag Clover (T. medium) - A Picture of Genomic Similarities and Differences.</title>
        <authorList>
            <person name="Dluhosova J."/>
            <person name="Istvanek J."/>
            <person name="Nedelnik J."/>
            <person name="Repkova J."/>
        </authorList>
    </citation>
    <scope>NUCLEOTIDE SEQUENCE [LARGE SCALE GENOMIC DNA]</scope>
    <source>
        <strain evidence="2">cv. 10/8</strain>
        <tissue evidence="1">Leaf</tissue>
    </source>
</reference>
<proteinExistence type="predicted"/>
<dbReference type="Proteomes" id="UP000265520">
    <property type="component" value="Unassembled WGS sequence"/>
</dbReference>
<sequence>IHEKQDFPLEPEAELPVRVVAGVELLVVELSAPVRPATSPYDVFRPAPAVLDIGDA</sequence>
<comment type="caution">
    <text evidence="1">The sequence shown here is derived from an EMBL/GenBank/DDBJ whole genome shotgun (WGS) entry which is preliminary data.</text>
</comment>
<accession>A0A392TVM9</accession>
<dbReference type="EMBL" id="LXQA010671799">
    <property type="protein sequence ID" value="MCI65223.1"/>
    <property type="molecule type" value="Genomic_DNA"/>
</dbReference>
<feature type="non-terminal residue" evidence="1">
    <location>
        <position position="1"/>
    </location>
</feature>
<keyword evidence="2" id="KW-1185">Reference proteome</keyword>
<dbReference type="AlphaFoldDB" id="A0A392TVM9"/>